<organism evidence="2 3">
    <name type="scientific">Aquabacterium lacunae</name>
    <dbReference type="NCBI Taxonomy" id="2528630"/>
    <lineage>
        <taxon>Bacteria</taxon>
        <taxon>Pseudomonadati</taxon>
        <taxon>Pseudomonadota</taxon>
        <taxon>Betaproteobacteria</taxon>
        <taxon>Burkholderiales</taxon>
        <taxon>Aquabacterium</taxon>
    </lineage>
</organism>
<dbReference type="NCBIfam" id="TIGR03696">
    <property type="entry name" value="Rhs_assc_core"/>
    <property type="match status" value="1"/>
</dbReference>
<evidence type="ECO:0000313" key="3">
    <source>
        <dbReference type="Proteomes" id="UP000292120"/>
    </source>
</evidence>
<gene>
    <name evidence="2" type="ORF">EYS42_07145</name>
</gene>
<dbReference type="Gene3D" id="2.180.10.10">
    <property type="entry name" value="RHS repeat-associated core"/>
    <property type="match status" value="1"/>
</dbReference>
<dbReference type="PANTHER" id="PTHR32305:SF15">
    <property type="entry name" value="PROTEIN RHSA-RELATED"/>
    <property type="match status" value="1"/>
</dbReference>
<keyword evidence="3" id="KW-1185">Reference proteome</keyword>
<sequence>MLASRTQGQNHDWRAVAIARNASGLPLTITQGGRTRALRYNPDHRLIEVRQNGQLLARYGHNTHGQRISKLVGPQTPASQAQTFLWCQGQLSAEGHGQAIDRRYVYAHGVPVAVIDHPGGASAITPAEGPWSALLQWAQAVWRVAATPAPQLTYLHSNEIGTPVAATGARGQLLWQAEHSAFGELRALRTEHRPGHAPQDGVKGFALNLRLPGQYFDAETGWHDNVLRTYDPQRGQYLEPDPLGPTPNWSRGAGPWLTQPFAYANHNPITYADPTGLILFAFDGTGNDQNSRTNVLEFAQAYDDFNAFDRATNKSGDTYYIQGVSTQGGIWDNSVTGGAFAIQLRDRINQQLLDLDAYVRDYAKWSEEQSSTSQAQTNEKKNIKVTLDITGFSRGAAAAREFANIVTDRIDSGYYNKLTGGCVNLNIRGMWLFDTVLSTTTADFGGQAFRMVIPEQVGVVAHAVAVNEYRALFPLESIAPSQAALSGGLGARRIERGFVGAHSDVGGGYNCTSGCDGGDLSDVALNWMIGQATQAGVKMKELRPDLKVVTNPTVHDESRSALWRTPGFGGLSSDRQVRFRGTDRASTAGPGTSNAKDVTFEGGMKYSESLKYIEYANLGITDLFETRVGKVNLCGTNGYIQWVNSQYGTGMTCQQQ</sequence>
<dbReference type="EMBL" id="SIXI01000002">
    <property type="protein sequence ID" value="TBO32930.1"/>
    <property type="molecule type" value="Genomic_DNA"/>
</dbReference>
<dbReference type="Pfam" id="PF09994">
    <property type="entry name" value="T6SS_Tle1-like_cat"/>
    <property type="match status" value="1"/>
</dbReference>
<reference evidence="2 3" key="1">
    <citation type="submission" date="2019-02" db="EMBL/GenBank/DDBJ databases">
        <title>Aquabacterium sp. strain KMB7.</title>
        <authorList>
            <person name="Chen W.-M."/>
        </authorList>
    </citation>
    <scope>NUCLEOTIDE SEQUENCE [LARGE SCALE GENOMIC DNA]</scope>
    <source>
        <strain evidence="2 3">KMB7</strain>
    </source>
</reference>
<evidence type="ECO:0000313" key="2">
    <source>
        <dbReference type="EMBL" id="TBO32930.1"/>
    </source>
</evidence>
<evidence type="ECO:0000259" key="1">
    <source>
        <dbReference type="Pfam" id="PF09994"/>
    </source>
</evidence>
<dbReference type="InterPro" id="IPR018712">
    <property type="entry name" value="Tle1-like_cat"/>
</dbReference>
<dbReference type="InterPro" id="IPR022385">
    <property type="entry name" value="Rhs_assc_core"/>
</dbReference>
<dbReference type="Proteomes" id="UP000292120">
    <property type="component" value="Unassembled WGS sequence"/>
</dbReference>
<protein>
    <recommendedName>
        <fullName evidence="1">T6SS Phospholipase effector Tle1-like catalytic domain-containing protein</fullName>
    </recommendedName>
</protein>
<dbReference type="RefSeq" id="WP_130967169.1">
    <property type="nucleotide sequence ID" value="NZ_SIXI01000002.1"/>
</dbReference>
<dbReference type="InterPro" id="IPR050708">
    <property type="entry name" value="T6SS_VgrG/RHS"/>
</dbReference>
<dbReference type="PANTHER" id="PTHR32305">
    <property type="match status" value="1"/>
</dbReference>
<name>A0A4Q9H5B6_9BURK</name>
<dbReference type="AlphaFoldDB" id="A0A4Q9H5B6"/>
<feature type="domain" description="T6SS Phospholipase effector Tle1-like catalytic" evidence="1">
    <location>
        <begin position="424"/>
        <end position="530"/>
    </location>
</feature>
<proteinExistence type="predicted"/>
<comment type="caution">
    <text evidence="2">The sequence shown here is derived from an EMBL/GenBank/DDBJ whole genome shotgun (WGS) entry which is preliminary data.</text>
</comment>
<dbReference type="OrthoDB" id="4378831at2"/>
<accession>A0A4Q9H5B6</accession>